<accession>A0A5M8QRS9</accession>
<dbReference type="Pfam" id="PF20230">
    <property type="entry name" value="DUF6588"/>
    <property type="match status" value="1"/>
</dbReference>
<dbReference type="AlphaFoldDB" id="A0A5M8QRS9"/>
<dbReference type="EMBL" id="JBGOGF010000006">
    <property type="protein sequence ID" value="MFA1772113.1"/>
    <property type="molecule type" value="Genomic_DNA"/>
</dbReference>
<sequence length="362" mass="39097">MKHALRKFSLVALPVVGILLAAPAAHAQQAVGDVIKAGKEDANKLIRAYIEPGGKAVGHGLNGNWFNSGKAMELGKFDVRVFATGVFTPEEQTSFDISKLELKKIRLASGESSIAPTVFGGKEEGPEMVVYGRNPLTNREEELTRFNTPGGIGFKNLPVPMVQASFGLVLDTEVAVRFFPKTTYEEYSANLWGVGLKHGLKQYLPGISAIPGFDIAALGGYTYFETTADLDLAPDPAASRTAQQQQAGYYDNQQLVFTTKAWTASLIASKNLKVLTVYGGVKYSHVTTDVNVNGRYPVTSFQVTPPNRYIEDVVDPVMVNVEDSQYGLVGGLRLKLLIFSLYAEGTMAKYPSATAGLGIGFN</sequence>
<dbReference type="Proteomes" id="UP000323866">
    <property type="component" value="Unassembled WGS sequence"/>
</dbReference>
<evidence type="ECO:0000313" key="5">
    <source>
        <dbReference type="Proteomes" id="UP001570846"/>
    </source>
</evidence>
<proteinExistence type="predicted"/>
<protein>
    <submittedName>
        <fullName evidence="3">DUF6588 family protein</fullName>
    </submittedName>
</protein>
<gene>
    <name evidence="3" type="ORF">ACD591_12500</name>
    <name evidence="2" type="ORF">FOE74_01570</name>
</gene>
<feature type="chain" id="PRO_5024384782" evidence="1">
    <location>
        <begin position="28"/>
        <end position="362"/>
    </location>
</feature>
<evidence type="ECO:0000313" key="3">
    <source>
        <dbReference type="EMBL" id="MFA1772113.1"/>
    </source>
</evidence>
<reference evidence="2 4" key="1">
    <citation type="submission" date="2019-07" db="EMBL/GenBank/DDBJ databases">
        <authorList>
            <person name="Qu J.-H."/>
        </authorList>
    </citation>
    <scope>NUCLEOTIDE SEQUENCE [LARGE SCALE GENOMIC DNA]</scope>
    <source>
        <strain evidence="2 4">MDT1-10-3</strain>
    </source>
</reference>
<evidence type="ECO:0000313" key="2">
    <source>
        <dbReference type="EMBL" id="KAA6437213.1"/>
    </source>
</evidence>
<keyword evidence="5" id="KW-1185">Reference proteome</keyword>
<dbReference type="Proteomes" id="UP001570846">
    <property type="component" value="Unassembled WGS sequence"/>
</dbReference>
<dbReference type="InterPro" id="IPR046495">
    <property type="entry name" value="DUF6588"/>
</dbReference>
<organism evidence="2 4">
    <name type="scientific">Rufibacter glacialis</name>
    <dbReference type="NCBI Taxonomy" id="1259555"/>
    <lineage>
        <taxon>Bacteria</taxon>
        <taxon>Pseudomonadati</taxon>
        <taxon>Bacteroidota</taxon>
        <taxon>Cytophagia</taxon>
        <taxon>Cytophagales</taxon>
        <taxon>Hymenobacteraceae</taxon>
        <taxon>Rufibacter</taxon>
    </lineage>
</organism>
<keyword evidence="1" id="KW-0732">Signal</keyword>
<comment type="caution">
    <text evidence="2">The sequence shown here is derived from an EMBL/GenBank/DDBJ whole genome shotgun (WGS) entry which is preliminary data.</text>
</comment>
<reference evidence="2 4" key="2">
    <citation type="submission" date="2019-09" db="EMBL/GenBank/DDBJ databases">
        <title>A bacterium isolated from glacier soil.</title>
        <authorList>
            <person name="Liu Q."/>
        </authorList>
    </citation>
    <scope>NUCLEOTIDE SEQUENCE [LARGE SCALE GENOMIC DNA]</scope>
    <source>
        <strain evidence="2 4">MDT1-10-3</strain>
    </source>
</reference>
<dbReference type="RefSeq" id="WP_149096852.1">
    <property type="nucleotide sequence ID" value="NZ_BMMG01000001.1"/>
</dbReference>
<evidence type="ECO:0000256" key="1">
    <source>
        <dbReference type="SAM" id="SignalP"/>
    </source>
</evidence>
<dbReference type="OrthoDB" id="9775382at2"/>
<name>A0A5M8QRS9_9BACT</name>
<dbReference type="EMBL" id="VKKZ01000010">
    <property type="protein sequence ID" value="KAA6437213.1"/>
    <property type="molecule type" value="Genomic_DNA"/>
</dbReference>
<evidence type="ECO:0000313" key="4">
    <source>
        <dbReference type="Proteomes" id="UP000323866"/>
    </source>
</evidence>
<feature type="signal peptide" evidence="1">
    <location>
        <begin position="1"/>
        <end position="27"/>
    </location>
</feature>
<reference evidence="3 5" key="3">
    <citation type="submission" date="2024-08" db="EMBL/GenBank/DDBJ databases">
        <authorList>
            <person name="Wei W."/>
        </authorList>
    </citation>
    <scope>NUCLEOTIDE SEQUENCE [LARGE SCALE GENOMIC DNA]</scope>
    <source>
        <strain evidence="3 5">XU2</strain>
    </source>
</reference>